<sequence length="87" mass="10125">MTDNILQQLKQQADTLTLEEKLELIAYLAEKARQAKPTNKPRQKWSEIRGLAAASALGEDPQTWVSRTRQEADEHRERQLKQNEINR</sequence>
<accession>A0ABV4WNW7</accession>
<feature type="region of interest" description="Disordered" evidence="1">
    <location>
        <begin position="54"/>
        <end position="87"/>
    </location>
</feature>
<proteinExistence type="predicted"/>
<reference evidence="2 3" key="1">
    <citation type="submission" date="2024-09" db="EMBL/GenBank/DDBJ databases">
        <title>Floridaenema gen nov. (Aerosakkonemataceae, Aerosakkonematales ord. nov., Cyanobacteria) from benthic tropical and subtropical fresh waters, with the description of four new species.</title>
        <authorList>
            <person name="Moretto J.A."/>
            <person name="Berthold D.E."/>
            <person name="Lefler F.W."/>
            <person name="Huang I.-S."/>
            <person name="Laughinghouse H. IV."/>
        </authorList>
    </citation>
    <scope>NUCLEOTIDE SEQUENCE [LARGE SCALE GENOMIC DNA]</scope>
    <source>
        <strain evidence="2 3">BLCC-F167</strain>
    </source>
</reference>
<gene>
    <name evidence="2" type="ORF">ACE1CA_19775</name>
</gene>
<dbReference type="RefSeq" id="WP_413279142.1">
    <property type="nucleotide sequence ID" value="NZ_JBHFNT010000175.1"/>
</dbReference>
<dbReference type="Proteomes" id="UP001576780">
    <property type="component" value="Unassembled WGS sequence"/>
</dbReference>
<evidence type="ECO:0000256" key="1">
    <source>
        <dbReference type="SAM" id="MobiDB-lite"/>
    </source>
</evidence>
<organism evidence="2 3">
    <name type="scientific">Floridaenema evergladense BLCC-F167</name>
    <dbReference type="NCBI Taxonomy" id="3153639"/>
    <lineage>
        <taxon>Bacteria</taxon>
        <taxon>Bacillati</taxon>
        <taxon>Cyanobacteriota</taxon>
        <taxon>Cyanophyceae</taxon>
        <taxon>Oscillatoriophycideae</taxon>
        <taxon>Aerosakkonematales</taxon>
        <taxon>Aerosakkonemataceae</taxon>
        <taxon>Floridanema</taxon>
        <taxon>Floridanema evergladense</taxon>
    </lineage>
</organism>
<comment type="caution">
    <text evidence="2">The sequence shown here is derived from an EMBL/GenBank/DDBJ whole genome shotgun (WGS) entry which is preliminary data.</text>
</comment>
<evidence type="ECO:0000313" key="3">
    <source>
        <dbReference type="Proteomes" id="UP001576780"/>
    </source>
</evidence>
<dbReference type="EMBL" id="JBHFNT010000175">
    <property type="protein sequence ID" value="MFB2836774.1"/>
    <property type="molecule type" value="Genomic_DNA"/>
</dbReference>
<feature type="compositionally biased region" description="Basic and acidic residues" evidence="1">
    <location>
        <begin position="68"/>
        <end position="87"/>
    </location>
</feature>
<name>A0ABV4WNW7_9CYAN</name>
<keyword evidence="3" id="KW-1185">Reference proteome</keyword>
<evidence type="ECO:0008006" key="4">
    <source>
        <dbReference type="Google" id="ProtNLM"/>
    </source>
</evidence>
<evidence type="ECO:0000313" key="2">
    <source>
        <dbReference type="EMBL" id="MFB2836774.1"/>
    </source>
</evidence>
<protein>
    <recommendedName>
        <fullName evidence="4">DUF2281 domain-containing protein</fullName>
    </recommendedName>
</protein>